<evidence type="ECO:0000259" key="1">
    <source>
        <dbReference type="PROSITE" id="PS51186"/>
    </source>
</evidence>
<proteinExistence type="predicted"/>
<dbReference type="Gene3D" id="3.40.630.30">
    <property type="match status" value="1"/>
</dbReference>
<evidence type="ECO:0000313" key="2">
    <source>
        <dbReference type="EMBL" id="ASN07454.1"/>
    </source>
</evidence>
<dbReference type="Proteomes" id="UP000204391">
    <property type="component" value="Chromosome"/>
</dbReference>
<accession>A0A221MII0</accession>
<gene>
    <name evidence="2" type="ORF">CFK40_17960</name>
</gene>
<keyword evidence="3" id="KW-1185">Reference proteome</keyword>
<dbReference type="AlphaFoldDB" id="A0A221MII0"/>
<organism evidence="2 3">
    <name type="scientific">Virgibacillus necropolis</name>
    <dbReference type="NCBI Taxonomy" id="163877"/>
    <lineage>
        <taxon>Bacteria</taxon>
        <taxon>Bacillati</taxon>
        <taxon>Bacillota</taxon>
        <taxon>Bacilli</taxon>
        <taxon>Bacillales</taxon>
        <taxon>Bacillaceae</taxon>
        <taxon>Virgibacillus</taxon>
    </lineage>
</organism>
<feature type="domain" description="N-acetyltransferase" evidence="1">
    <location>
        <begin position="1"/>
        <end position="151"/>
    </location>
</feature>
<dbReference type="Pfam" id="PF00583">
    <property type="entry name" value="Acetyltransf_1"/>
    <property type="match status" value="1"/>
</dbReference>
<dbReference type="InterPro" id="IPR016181">
    <property type="entry name" value="Acyl_CoA_acyltransferase"/>
</dbReference>
<dbReference type="KEGG" id="vne:CFK40_17960"/>
<dbReference type="GO" id="GO:0016747">
    <property type="term" value="F:acyltransferase activity, transferring groups other than amino-acyl groups"/>
    <property type="evidence" value="ECO:0007669"/>
    <property type="project" value="InterPro"/>
</dbReference>
<protein>
    <submittedName>
        <fullName evidence="2">GNAT family N-acetyltransferase</fullName>
    </submittedName>
</protein>
<dbReference type="SUPFAM" id="SSF55729">
    <property type="entry name" value="Acyl-CoA N-acyltransferases (Nat)"/>
    <property type="match status" value="1"/>
</dbReference>
<dbReference type="EMBL" id="CP022437">
    <property type="protein sequence ID" value="ASN07454.1"/>
    <property type="molecule type" value="Genomic_DNA"/>
</dbReference>
<sequence>MTEDRAVEILNWKYEKPYDLYNNEISTEEIDEMLGNPHFVVVDQDAEIVGYYCTGKSAQVPAGNKINAYENENIDIGVGMKPNLTGKGFGTRFFSFISKDIERMHPNTPMRLTVATFNKRAIRLYQKFGFVEQKKFQTDAAEFITMVKKATEI</sequence>
<dbReference type="PROSITE" id="PS51186">
    <property type="entry name" value="GNAT"/>
    <property type="match status" value="1"/>
</dbReference>
<evidence type="ECO:0000313" key="3">
    <source>
        <dbReference type="Proteomes" id="UP000204391"/>
    </source>
</evidence>
<keyword evidence="2" id="KW-0808">Transferase</keyword>
<dbReference type="InterPro" id="IPR000182">
    <property type="entry name" value="GNAT_dom"/>
</dbReference>
<dbReference type="OrthoDB" id="423921at2"/>
<name>A0A221MII0_9BACI</name>
<reference evidence="2 3" key="1">
    <citation type="journal article" date="2003" name="Int. J. Syst. Evol. Microbiol.">
        <title>Virgibacillus carmonensis sp. nov., Virgibacillus necropolis sp. nov. and Virgibacillus picturae sp. nov., three novel species isolated from deteriorated mural paintings, transfer of the species of the genus salibacillus to Virgibacillus, as Virgibacillus marismortui comb. nov. and Virgibacillus salexigens comb. nov., and emended description of the genus Virgibacillus.</title>
        <authorList>
            <person name="Heyrman J."/>
            <person name="Logan N.A."/>
            <person name="Busse H.J."/>
            <person name="Balcaen A."/>
            <person name="Lebbe L."/>
            <person name="Rodriguez-Diaz M."/>
            <person name="Swings J."/>
            <person name="De Vos P."/>
        </authorList>
    </citation>
    <scope>NUCLEOTIDE SEQUENCE [LARGE SCALE GENOMIC DNA]</scope>
    <source>
        <strain evidence="2 3">LMG 19488</strain>
    </source>
</reference>